<comment type="caution">
    <text evidence="2">The sequence shown here is derived from an EMBL/GenBank/DDBJ whole genome shotgun (WGS) entry which is preliminary data.</text>
</comment>
<keyword evidence="3" id="KW-1185">Reference proteome</keyword>
<dbReference type="EMBL" id="JBHTKA010000001">
    <property type="protein sequence ID" value="MFD0997680.1"/>
    <property type="molecule type" value="Genomic_DNA"/>
</dbReference>
<gene>
    <name evidence="2" type="ORF">ACFQ21_00110</name>
</gene>
<evidence type="ECO:0000313" key="2">
    <source>
        <dbReference type="EMBL" id="MFD0997680.1"/>
    </source>
</evidence>
<dbReference type="NCBIfam" id="TIGR02675">
    <property type="entry name" value="tape_meas_nterm"/>
    <property type="match status" value="1"/>
</dbReference>
<reference evidence="3" key="1">
    <citation type="journal article" date="2019" name="Int. J. Syst. Evol. Microbiol.">
        <title>The Global Catalogue of Microorganisms (GCM) 10K type strain sequencing project: providing services to taxonomists for standard genome sequencing and annotation.</title>
        <authorList>
            <consortium name="The Broad Institute Genomics Platform"/>
            <consortium name="The Broad Institute Genome Sequencing Center for Infectious Disease"/>
            <person name="Wu L."/>
            <person name="Ma J."/>
        </authorList>
    </citation>
    <scope>NUCLEOTIDE SEQUENCE [LARGE SCALE GENOMIC DNA]</scope>
    <source>
        <strain evidence="3">CCUG 58938</strain>
    </source>
</reference>
<dbReference type="Proteomes" id="UP001597112">
    <property type="component" value="Unassembled WGS sequence"/>
</dbReference>
<sequence>MKVYEYIIRLKDQASQALRKLANGSSQARSGLNNLTNSARKSQGVFKQLANEWDLMSVIGGRLANILGATALAGSLLLLGQRAITLAADLEQTKVGFEVMLGSAQKADTMISQLRSFAKVTPFETTDLVKATETMLGFGIAGHKVMPTLKMLGDVSRGNAEKLRLITLAYSQIQAAGKLTGQDLLQLINAGFNPLQEISAKTGISLAVLKKRMEDGAISAKMIEEAFQSATSKGGRFFGMMDRQSRTFWGVLSTVRDEFNEFLTDLGNKALPEAMSLLNRTRTILSDIATKVDFGPLIKSFQDFFNAMDSAFGVLRELYALLGFNTTQANAMQIAFNGLALAMRVATAPIRYILTAFRFMIQLGKTLVEVFSGVGKVLAGVFTRDLSLIYDGLQTAKNGLNMGADLVKSVGDFVKNEYEGYKGIFTTGNKPDPLEIVAPKGGKTVVEKNGASGGGADLSKLDNGLNKIAAGGKQSVNVTINLQNLIGTQNFDVKNIKESVRDMEKMTIEALLRVINSANYAAQQ</sequence>
<protein>
    <submittedName>
        <fullName evidence="2">Tape measure protein</fullName>
    </submittedName>
</protein>
<evidence type="ECO:0000259" key="1">
    <source>
        <dbReference type="Pfam" id="PF20155"/>
    </source>
</evidence>
<feature type="domain" description="Tape measure protein N-terminal" evidence="1">
    <location>
        <begin position="82"/>
        <end position="266"/>
    </location>
</feature>
<dbReference type="InterPro" id="IPR013491">
    <property type="entry name" value="Tape_meas_N"/>
</dbReference>
<organism evidence="2 3">
    <name type="scientific">Ohtaekwangia kribbensis</name>
    <dbReference type="NCBI Taxonomy" id="688913"/>
    <lineage>
        <taxon>Bacteria</taxon>
        <taxon>Pseudomonadati</taxon>
        <taxon>Bacteroidota</taxon>
        <taxon>Cytophagia</taxon>
        <taxon>Cytophagales</taxon>
        <taxon>Fulvivirgaceae</taxon>
        <taxon>Ohtaekwangia</taxon>
    </lineage>
</organism>
<dbReference type="RefSeq" id="WP_377573070.1">
    <property type="nucleotide sequence ID" value="NZ_JBHTKA010000001.1"/>
</dbReference>
<evidence type="ECO:0000313" key="3">
    <source>
        <dbReference type="Proteomes" id="UP001597112"/>
    </source>
</evidence>
<proteinExistence type="predicted"/>
<dbReference type="Pfam" id="PF20155">
    <property type="entry name" value="TMP_3"/>
    <property type="match status" value="1"/>
</dbReference>
<name>A0ABW3JWX2_9BACT</name>
<accession>A0ABW3JWX2</accession>